<evidence type="ECO:0000256" key="6">
    <source>
        <dbReference type="RuleBase" id="RU367028"/>
    </source>
</evidence>
<dbReference type="Pfam" id="PF04844">
    <property type="entry name" value="Ovate"/>
    <property type="match status" value="1"/>
</dbReference>
<keyword evidence="2 6" id="KW-0678">Repressor</keyword>
<protein>
    <recommendedName>
        <fullName evidence="6">Transcription repressor</fullName>
    </recommendedName>
    <alternativeName>
        <fullName evidence="6">Ovate family protein</fullName>
    </alternativeName>
</protein>
<organism evidence="9 10">
    <name type="scientific">Zingiber officinale</name>
    <name type="common">Ginger</name>
    <name type="synonym">Amomum zingiber</name>
    <dbReference type="NCBI Taxonomy" id="94328"/>
    <lineage>
        <taxon>Eukaryota</taxon>
        <taxon>Viridiplantae</taxon>
        <taxon>Streptophyta</taxon>
        <taxon>Embryophyta</taxon>
        <taxon>Tracheophyta</taxon>
        <taxon>Spermatophyta</taxon>
        <taxon>Magnoliopsida</taxon>
        <taxon>Liliopsida</taxon>
        <taxon>Zingiberales</taxon>
        <taxon>Zingiberaceae</taxon>
        <taxon>Zingiber</taxon>
    </lineage>
</organism>
<feature type="domain" description="OVATE" evidence="8">
    <location>
        <begin position="120"/>
        <end position="179"/>
    </location>
</feature>
<comment type="caution">
    <text evidence="9">The sequence shown here is derived from an EMBL/GenBank/DDBJ whole genome shotgun (WGS) entry which is preliminary data.</text>
</comment>
<feature type="region of interest" description="Disordered" evidence="7">
    <location>
        <begin position="46"/>
        <end position="80"/>
    </location>
</feature>
<dbReference type="InterPro" id="IPR006458">
    <property type="entry name" value="Ovate_C"/>
</dbReference>
<dbReference type="Proteomes" id="UP000734854">
    <property type="component" value="Unassembled WGS sequence"/>
</dbReference>
<dbReference type="GO" id="GO:0005634">
    <property type="term" value="C:nucleus"/>
    <property type="evidence" value="ECO:0007669"/>
    <property type="project" value="UniProtKB-SubCell"/>
</dbReference>
<keyword evidence="10" id="KW-1185">Reference proteome</keyword>
<dbReference type="OrthoDB" id="689823at2759"/>
<dbReference type="EMBL" id="JACMSC010000002">
    <property type="protein sequence ID" value="KAG6533391.1"/>
    <property type="molecule type" value="Genomic_DNA"/>
</dbReference>
<evidence type="ECO:0000313" key="10">
    <source>
        <dbReference type="Proteomes" id="UP000734854"/>
    </source>
</evidence>
<comment type="function">
    <text evidence="6">Transcriptional repressor that regulates multiple aspects of plant growth and development.</text>
</comment>
<evidence type="ECO:0000256" key="7">
    <source>
        <dbReference type="SAM" id="MobiDB-lite"/>
    </source>
</evidence>
<dbReference type="PANTHER" id="PTHR33057">
    <property type="entry name" value="TRANSCRIPTION REPRESSOR OFP7-RELATED"/>
    <property type="match status" value="1"/>
</dbReference>
<dbReference type="GO" id="GO:0045892">
    <property type="term" value="P:negative regulation of DNA-templated transcription"/>
    <property type="evidence" value="ECO:0007669"/>
    <property type="project" value="UniProtKB-UniRule"/>
</dbReference>
<dbReference type="AlphaFoldDB" id="A0A8J5I3L7"/>
<evidence type="ECO:0000259" key="8">
    <source>
        <dbReference type="PROSITE" id="PS51754"/>
    </source>
</evidence>
<gene>
    <name evidence="9" type="ORF">ZIOFF_007258</name>
</gene>
<sequence length="187" mass="21239">MERIKSYFNSIGPICIQEAKTQSFRGDYLCSTSYSTASPPFSLTHPLGSPLPCEDDDDSTTLPSSSSLSSDRDRKLNHSDERFARPVTSERFFYSPCTSKSIVEEYSDELDSEVACCERIAVLSEDPYRDFLASMEEVVAAHELREWRGLQELLRCYLRLNERKNHKAIVLAFVDLLTRCASLDKTS</sequence>
<comment type="subcellular location">
    <subcellularLocation>
        <location evidence="1 6">Nucleus</location>
    </subcellularLocation>
</comment>
<evidence type="ECO:0000256" key="3">
    <source>
        <dbReference type="ARBA" id="ARBA00023015"/>
    </source>
</evidence>
<keyword evidence="3 6" id="KW-0805">Transcription regulation</keyword>
<evidence type="ECO:0000313" key="9">
    <source>
        <dbReference type="EMBL" id="KAG6533391.1"/>
    </source>
</evidence>
<feature type="compositionally biased region" description="Low complexity" evidence="7">
    <location>
        <begin position="60"/>
        <end position="69"/>
    </location>
</feature>
<keyword evidence="5 6" id="KW-0539">Nucleus</keyword>
<dbReference type="PANTHER" id="PTHR33057:SF218">
    <property type="entry name" value="TRANSCRIPTION REPRESSOR"/>
    <property type="match status" value="1"/>
</dbReference>
<feature type="compositionally biased region" description="Basic and acidic residues" evidence="7">
    <location>
        <begin position="70"/>
        <end position="80"/>
    </location>
</feature>
<proteinExistence type="predicted"/>
<reference evidence="9 10" key="1">
    <citation type="submission" date="2020-08" db="EMBL/GenBank/DDBJ databases">
        <title>Plant Genome Project.</title>
        <authorList>
            <person name="Zhang R.-G."/>
        </authorList>
    </citation>
    <scope>NUCLEOTIDE SEQUENCE [LARGE SCALE GENOMIC DNA]</scope>
    <source>
        <tissue evidence="9">Rhizome</tissue>
    </source>
</reference>
<dbReference type="PROSITE" id="PS51754">
    <property type="entry name" value="OVATE"/>
    <property type="match status" value="1"/>
</dbReference>
<evidence type="ECO:0000256" key="2">
    <source>
        <dbReference type="ARBA" id="ARBA00022491"/>
    </source>
</evidence>
<evidence type="ECO:0000256" key="4">
    <source>
        <dbReference type="ARBA" id="ARBA00023163"/>
    </source>
</evidence>
<keyword evidence="4 6" id="KW-0804">Transcription</keyword>
<name>A0A8J5I3L7_ZINOF</name>
<evidence type="ECO:0000256" key="1">
    <source>
        <dbReference type="ARBA" id="ARBA00004123"/>
    </source>
</evidence>
<dbReference type="NCBIfam" id="TIGR01568">
    <property type="entry name" value="A_thal_3678"/>
    <property type="match status" value="1"/>
</dbReference>
<accession>A0A8J5I3L7</accession>
<dbReference type="InterPro" id="IPR038933">
    <property type="entry name" value="Ovate"/>
</dbReference>
<evidence type="ECO:0000256" key="5">
    <source>
        <dbReference type="ARBA" id="ARBA00023242"/>
    </source>
</evidence>